<dbReference type="OrthoDB" id="9801383at2"/>
<keyword evidence="2" id="KW-1185">Reference proteome</keyword>
<protein>
    <recommendedName>
        <fullName evidence="3">Phosphatase</fullName>
    </recommendedName>
</protein>
<evidence type="ECO:0008006" key="3">
    <source>
        <dbReference type="Google" id="ProtNLM"/>
    </source>
</evidence>
<dbReference type="RefSeq" id="WP_146444088.1">
    <property type="nucleotide sequence ID" value="NZ_SJPR01000001.1"/>
</dbReference>
<name>A0A5C6AK55_9BACT</name>
<dbReference type="PANTHER" id="PTHR35399">
    <property type="entry name" value="SLR8030 PROTEIN"/>
    <property type="match status" value="1"/>
</dbReference>
<dbReference type="PROSITE" id="PS51318">
    <property type="entry name" value="TAT"/>
    <property type="match status" value="1"/>
</dbReference>
<dbReference type="PANTHER" id="PTHR35399:SF4">
    <property type="entry name" value="MEMBRANE PROTEIN"/>
    <property type="match status" value="1"/>
</dbReference>
<accession>A0A5C6AK55</accession>
<dbReference type="Pfam" id="PF05787">
    <property type="entry name" value="PhoX"/>
    <property type="match status" value="2"/>
</dbReference>
<evidence type="ECO:0000313" key="1">
    <source>
        <dbReference type="EMBL" id="TWU00413.1"/>
    </source>
</evidence>
<dbReference type="SUPFAM" id="SSF63829">
    <property type="entry name" value="Calcium-dependent phosphotriesterase"/>
    <property type="match status" value="1"/>
</dbReference>
<dbReference type="AlphaFoldDB" id="A0A5C6AK55"/>
<dbReference type="InterPro" id="IPR006311">
    <property type="entry name" value="TAT_signal"/>
</dbReference>
<proteinExistence type="predicted"/>
<sequence>MPASRRDFLRTSAAYAAGFAGLRSLVHPSLARGDALLGAIGYGELTPDPSGLLDLPAGFSYRVVSRTGDAMDDGLLVSASPDGMATFAGPDGLTIVVRNHETKPGDAGPFGENYERLDKIALDRLFDDGAGRTPGVAGTTTFVYDTKRQRVVKQFQSLAGTERNCAGGPTPWGSWVTCEETTDTPGNLLDASDDFTLVKEHGYCFEVPATAEPRLADPTPLVAMGRMRHEAIAVDPRSGAVYETEDLDESGIYRYLPDQPGKLVAGGQLQALAIRGQHALDTRNWESHAVSVGDRFEVDWVDLDHPESPDNDLRVRAFAAGAARFARGEGMWYVGEDQTANSEGAIYFACTSGGIKRIGQIWKYTPSRSEGQPGERSEPGVLELFLEPNDSRLIENADNLTVAPWGDLVVCEDRQGDVVRLVGVTPTGQCYTLAHNHVQGEFAGATFSPDGSTLFVNLQTAGMTVAITGPWRG</sequence>
<reference evidence="1 2" key="1">
    <citation type="submission" date="2019-02" db="EMBL/GenBank/DDBJ databases">
        <title>Deep-cultivation of Planctomycetes and their phenomic and genomic characterization uncovers novel biology.</title>
        <authorList>
            <person name="Wiegand S."/>
            <person name="Jogler M."/>
            <person name="Boedeker C."/>
            <person name="Pinto D."/>
            <person name="Vollmers J."/>
            <person name="Rivas-Marin E."/>
            <person name="Kohn T."/>
            <person name="Peeters S.H."/>
            <person name="Heuer A."/>
            <person name="Rast P."/>
            <person name="Oberbeckmann S."/>
            <person name="Bunk B."/>
            <person name="Jeske O."/>
            <person name="Meyerdierks A."/>
            <person name="Storesund J.E."/>
            <person name="Kallscheuer N."/>
            <person name="Luecker S."/>
            <person name="Lage O.M."/>
            <person name="Pohl T."/>
            <person name="Merkel B.J."/>
            <person name="Hornburger P."/>
            <person name="Mueller R.-W."/>
            <person name="Bruemmer F."/>
            <person name="Labrenz M."/>
            <person name="Spormann A.M."/>
            <person name="Op Den Camp H."/>
            <person name="Overmann J."/>
            <person name="Amann R."/>
            <person name="Jetten M.S.M."/>
            <person name="Mascher T."/>
            <person name="Medema M.H."/>
            <person name="Devos D.P."/>
            <person name="Kaster A.-K."/>
            <person name="Ovreas L."/>
            <person name="Rohde M."/>
            <person name="Galperin M.Y."/>
            <person name="Jogler C."/>
        </authorList>
    </citation>
    <scope>NUCLEOTIDE SEQUENCE [LARGE SCALE GENOMIC DNA]</scope>
    <source>
        <strain evidence="1 2">Pla108</strain>
    </source>
</reference>
<evidence type="ECO:0000313" key="2">
    <source>
        <dbReference type="Proteomes" id="UP000317421"/>
    </source>
</evidence>
<dbReference type="InterPro" id="IPR008557">
    <property type="entry name" value="PhoX"/>
</dbReference>
<dbReference type="EMBL" id="SJPR01000001">
    <property type="protein sequence ID" value="TWU00413.1"/>
    <property type="molecule type" value="Genomic_DNA"/>
</dbReference>
<organism evidence="1 2">
    <name type="scientific">Botrimarina colliarenosi</name>
    <dbReference type="NCBI Taxonomy" id="2528001"/>
    <lineage>
        <taxon>Bacteria</taxon>
        <taxon>Pseudomonadati</taxon>
        <taxon>Planctomycetota</taxon>
        <taxon>Planctomycetia</taxon>
        <taxon>Pirellulales</taxon>
        <taxon>Lacipirellulaceae</taxon>
        <taxon>Botrimarina</taxon>
    </lineage>
</organism>
<comment type="caution">
    <text evidence="1">The sequence shown here is derived from an EMBL/GenBank/DDBJ whole genome shotgun (WGS) entry which is preliminary data.</text>
</comment>
<dbReference type="Proteomes" id="UP000317421">
    <property type="component" value="Unassembled WGS sequence"/>
</dbReference>
<gene>
    <name evidence="1" type="ORF">Pla108_13640</name>
</gene>